<comment type="function">
    <text evidence="1">Suppresses cannabinoid receptor CNR1-mediated tonic inhibition of voltage-gated calcium channels.</text>
</comment>
<dbReference type="InterPro" id="IPR029204">
    <property type="entry name" value="CNRIP1"/>
</dbReference>
<comment type="subunit">
    <text evidence="4">Interacts with the cannabinoid receptor CNR1 (via C-terminus). Does not interact with cannabinoid receptor CNR2.</text>
</comment>
<evidence type="ECO:0000313" key="6">
    <source>
        <dbReference type="Proteomes" id="UP001159405"/>
    </source>
</evidence>
<name>A0ABN8NU45_9CNID</name>
<protein>
    <recommendedName>
        <fullName evidence="3">CB1 cannabinoid receptor-interacting protein 1</fullName>
    </recommendedName>
</protein>
<sequence length="171" mass="20019">MSHARDSCNMASTEERAFKLDVNITKSEDSSPVFFKVDGERFKEVQTLKLQVDTKYRLSFEFRPAMEVSEISMGGVNLEHTLKMSDERSSQYECLWSTYGMNESKSKDRFYSVLYIKFTNDKQLNARIQCKMYSLKDKNHVTWGSCLKNLHIDCKMKDGQNYIDVQQVLFK</sequence>
<reference evidence="5 6" key="1">
    <citation type="submission" date="2022-05" db="EMBL/GenBank/DDBJ databases">
        <authorList>
            <consortium name="Genoscope - CEA"/>
            <person name="William W."/>
        </authorList>
    </citation>
    <scope>NUCLEOTIDE SEQUENCE [LARGE SCALE GENOMIC DNA]</scope>
</reference>
<dbReference type="Pfam" id="PF15043">
    <property type="entry name" value="CNRIP1"/>
    <property type="match status" value="1"/>
</dbReference>
<evidence type="ECO:0000256" key="1">
    <source>
        <dbReference type="ARBA" id="ARBA00003884"/>
    </source>
</evidence>
<accession>A0ABN8NU45</accession>
<gene>
    <name evidence="5" type="ORF">PLOB_00029320</name>
</gene>
<evidence type="ECO:0000313" key="5">
    <source>
        <dbReference type="EMBL" id="CAH3122288.1"/>
    </source>
</evidence>
<keyword evidence="6" id="KW-1185">Reference proteome</keyword>
<evidence type="ECO:0000256" key="2">
    <source>
        <dbReference type="ARBA" id="ARBA00007288"/>
    </source>
</evidence>
<organism evidence="5 6">
    <name type="scientific">Porites lobata</name>
    <dbReference type="NCBI Taxonomy" id="104759"/>
    <lineage>
        <taxon>Eukaryota</taxon>
        <taxon>Metazoa</taxon>
        <taxon>Cnidaria</taxon>
        <taxon>Anthozoa</taxon>
        <taxon>Hexacorallia</taxon>
        <taxon>Scleractinia</taxon>
        <taxon>Fungiina</taxon>
        <taxon>Poritidae</taxon>
        <taxon>Porites</taxon>
    </lineage>
</organism>
<evidence type="ECO:0000256" key="3">
    <source>
        <dbReference type="ARBA" id="ARBA00015651"/>
    </source>
</evidence>
<evidence type="ECO:0000256" key="4">
    <source>
        <dbReference type="ARBA" id="ARBA00026030"/>
    </source>
</evidence>
<proteinExistence type="inferred from homology"/>
<comment type="similarity">
    <text evidence="2">Belongs to the CNRIP family.</text>
</comment>
<comment type="caution">
    <text evidence="5">The sequence shown here is derived from an EMBL/GenBank/DDBJ whole genome shotgun (WGS) entry which is preliminary data.</text>
</comment>
<dbReference type="Proteomes" id="UP001159405">
    <property type="component" value="Unassembled WGS sequence"/>
</dbReference>
<dbReference type="PANTHER" id="PTHR31952:SF1">
    <property type="entry name" value="CB1 CANNABINOID RECEPTOR-INTERACTING PROTEIN 1"/>
    <property type="match status" value="1"/>
</dbReference>
<dbReference type="EMBL" id="CALNXK010000037">
    <property type="protein sequence ID" value="CAH3122288.1"/>
    <property type="molecule type" value="Genomic_DNA"/>
</dbReference>
<dbReference type="PANTHER" id="PTHR31952">
    <property type="entry name" value="CB1 CANNABINOID RECEPTOR-INTERACTING PROTEIN 1"/>
    <property type="match status" value="1"/>
</dbReference>